<sequence length="223" mass="24393">MLTRIRLLPLVIFASAFLFVLKLGVVWDDTIALTVAVPEAAASSAAPEEEKKNEAAQGDSPAGEGKAAEKEMPAPAIRPAPAGYTESEIDVLGRLSARRAELDERAGDLDMREQLLNVTEARIDDKIAELKKIEETIRGLLKQHDAEKDAQMAALVKVYEKMKPKDAARIFNSLEMPILIEMAERMSGIRFAPVLAAMDQEKAKELTVELATRRQLPGESNSG</sequence>
<dbReference type="RefSeq" id="WP_085885626.1">
    <property type="nucleotide sequence ID" value="NZ_FWFR01000006.1"/>
</dbReference>
<dbReference type="OrthoDB" id="9791432at2"/>
<evidence type="ECO:0000256" key="2">
    <source>
        <dbReference type="SAM" id="MobiDB-lite"/>
    </source>
</evidence>
<keyword evidence="1" id="KW-0175">Coiled coil</keyword>
<keyword evidence="3" id="KW-0472">Membrane</keyword>
<dbReference type="AlphaFoldDB" id="A0A1Y5TYR4"/>
<evidence type="ECO:0000313" key="4">
    <source>
        <dbReference type="EMBL" id="SLN77127.1"/>
    </source>
</evidence>
<dbReference type="Proteomes" id="UP000193200">
    <property type="component" value="Unassembled WGS sequence"/>
</dbReference>
<evidence type="ECO:0000256" key="1">
    <source>
        <dbReference type="SAM" id="Coils"/>
    </source>
</evidence>
<organism evidence="4 5">
    <name type="scientific">Oceanibacterium hippocampi</name>
    <dbReference type="NCBI Taxonomy" id="745714"/>
    <lineage>
        <taxon>Bacteria</taxon>
        <taxon>Pseudomonadati</taxon>
        <taxon>Pseudomonadota</taxon>
        <taxon>Alphaproteobacteria</taxon>
        <taxon>Sneathiellales</taxon>
        <taxon>Sneathiellaceae</taxon>
        <taxon>Oceanibacterium</taxon>
    </lineage>
</organism>
<evidence type="ECO:0000313" key="5">
    <source>
        <dbReference type="Proteomes" id="UP000193200"/>
    </source>
</evidence>
<accession>A0A1Y5TYR4</accession>
<keyword evidence="3" id="KW-1133">Transmembrane helix</keyword>
<dbReference type="InParanoid" id="A0A1Y5TYR4"/>
<name>A0A1Y5TYR4_9PROT</name>
<feature type="coiled-coil region" evidence="1">
    <location>
        <begin position="116"/>
        <end position="150"/>
    </location>
</feature>
<proteinExistence type="predicted"/>
<keyword evidence="5" id="KW-1185">Reference proteome</keyword>
<feature type="region of interest" description="Disordered" evidence="2">
    <location>
        <begin position="42"/>
        <end position="80"/>
    </location>
</feature>
<dbReference type="EMBL" id="FWFR01000006">
    <property type="protein sequence ID" value="SLN77127.1"/>
    <property type="molecule type" value="Genomic_DNA"/>
</dbReference>
<keyword evidence="3" id="KW-0812">Transmembrane</keyword>
<protein>
    <recommendedName>
        <fullName evidence="6">Magnesium transporter MgtE intracellular domain-containing protein</fullName>
    </recommendedName>
</protein>
<evidence type="ECO:0000256" key="3">
    <source>
        <dbReference type="SAM" id="Phobius"/>
    </source>
</evidence>
<reference evidence="4 5" key="1">
    <citation type="submission" date="2017-03" db="EMBL/GenBank/DDBJ databases">
        <authorList>
            <person name="Afonso C.L."/>
            <person name="Miller P.J."/>
            <person name="Scott M.A."/>
            <person name="Spackman E."/>
            <person name="Goraichik I."/>
            <person name="Dimitrov K.M."/>
            <person name="Suarez D.L."/>
            <person name="Swayne D.E."/>
        </authorList>
    </citation>
    <scope>NUCLEOTIDE SEQUENCE [LARGE SCALE GENOMIC DNA]</scope>
    <source>
        <strain evidence="4 5">CECT 7691</strain>
    </source>
</reference>
<evidence type="ECO:0008006" key="6">
    <source>
        <dbReference type="Google" id="ProtNLM"/>
    </source>
</evidence>
<gene>
    <name evidence="4" type="ORF">OCH7691_04289</name>
</gene>
<feature type="transmembrane region" description="Helical" evidence="3">
    <location>
        <begin position="7"/>
        <end position="27"/>
    </location>
</feature>